<feature type="chain" id="PRO_5040277652" description="Threonyl-tRNA synthetase" evidence="3">
    <location>
        <begin position="18"/>
        <end position="381"/>
    </location>
</feature>
<keyword evidence="2" id="KW-1133">Transmembrane helix</keyword>
<keyword evidence="5" id="KW-1185">Reference proteome</keyword>
<evidence type="ECO:0000313" key="4">
    <source>
        <dbReference type="EMBL" id="KAF9761632.1"/>
    </source>
</evidence>
<evidence type="ECO:0000313" key="5">
    <source>
        <dbReference type="Proteomes" id="UP000740883"/>
    </source>
</evidence>
<feature type="coiled-coil region" evidence="1">
    <location>
        <begin position="309"/>
        <end position="343"/>
    </location>
</feature>
<keyword evidence="1" id="KW-0175">Coiled coil</keyword>
<keyword evidence="2" id="KW-0472">Membrane</keyword>
<keyword evidence="2" id="KW-0812">Transmembrane</keyword>
<sequence length="381" mass="43932">MKVLFAILGVILGVDEGVTEVASDTIRYDPHGKNEFVGAKGAILTDHGLRLRQDKENGGLVLFLEDNKYEEWSFEYTISDIDLHFPEQGGVYMWYTKYDQDMGQYRGGDGHFNGLMAGIEFKGMSPEIVYVLNDGKDLDEYGEYTLHRDSFNPSRLKGVKELTVKVILTHNNFKVELYDQNNLVYDSFRYIHNHPFRTLGVDKRFSLTSFYANTSTDKSFTLKRAQLYKRTESGEYDPEKIHALHVENLPKDEHEVVHPNSEIRAFIAQFTHFLEYAKGVLGEVHKPLITVQAQKIIEKIEETNSSSFRQTVTNKINEIDRRLQQVQKTLEDLNHNLREFESSQGKRSSTLSYIVLGVGISLFLVMSFREYKRFGIKSKNL</sequence>
<dbReference type="AlphaFoldDB" id="A0A9P6GWH0"/>
<dbReference type="InterPro" id="IPR013320">
    <property type="entry name" value="ConA-like_dom_sf"/>
</dbReference>
<evidence type="ECO:0008006" key="6">
    <source>
        <dbReference type="Google" id="ProtNLM"/>
    </source>
</evidence>
<organism evidence="4 5">
    <name type="scientific">Nosema granulosis</name>
    <dbReference type="NCBI Taxonomy" id="83296"/>
    <lineage>
        <taxon>Eukaryota</taxon>
        <taxon>Fungi</taxon>
        <taxon>Fungi incertae sedis</taxon>
        <taxon>Microsporidia</taxon>
        <taxon>Nosematidae</taxon>
        <taxon>Nosema</taxon>
    </lineage>
</organism>
<dbReference type="SUPFAM" id="SSF49899">
    <property type="entry name" value="Concanavalin A-like lectins/glucanases"/>
    <property type="match status" value="1"/>
</dbReference>
<gene>
    <name evidence="4" type="ORF">NGRA_2504</name>
</gene>
<keyword evidence="3" id="KW-0732">Signal</keyword>
<protein>
    <recommendedName>
        <fullName evidence="6">Threonyl-tRNA synthetase</fullName>
    </recommendedName>
</protein>
<dbReference type="Proteomes" id="UP000740883">
    <property type="component" value="Unassembled WGS sequence"/>
</dbReference>
<dbReference type="EMBL" id="SBJO01000288">
    <property type="protein sequence ID" value="KAF9761632.1"/>
    <property type="molecule type" value="Genomic_DNA"/>
</dbReference>
<feature type="signal peptide" evidence="3">
    <location>
        <begin position="1"/>
        <end position="17"/>
    </location>
</feature>
<name>A0A9P6GWH0_9MICR</name>
<accession>A0A9P6GWH0</accession>
<dbReference type="OrthoDB" id="2187573at2759"/>
<reference evidence="4 5" key="1">
    <citation type="journal article" date="2020" name="Genome Biol. Evol.">
        <title>Comparative genomics of strictly vertically transmitted, feminizing microsporidia endosymbionts of amphipod crustaceans.</title>
        <authorList>
            <person name="Cormier A."/>
            <person name="Chebbi M.A."/>
            <person name="Giraud I."/>
            <person name="Wattier R."/>
            <person name="Teixeira M."/>
            <person name="Gilbert C."/>
            <person name="Rigaud T."/>
            <person name="Cordaux R."/>
        </authorList>
    </citation>
    <scope>NUCLEOTIDE SEQUENCE [LARGE SCALE GENOMIC DNA]</scope>
    <source>
        <strain evidence="4 5">Ou3-Ou53</strain>
    </source>
</reference>
<evidence type="ECO:0000256" key="3">
    <source>
        <dbReference type="SAM" id="SignalP"/>
    </source>
</evidence>
<proteinExistence type="predicted"/>
<evidence type="ECO:0000256" key="2">
    <source>
        <dbReference type="SAM" id="Phobius"/>
    </source>
</evidence>
<comment type="caution">
    <text evidence="4">The sequence shown here is derived from an EMBL/GenBank/DDBJ whole genome shotgun (WGS) entry which is preliminary data.</text>
</comment>
<evidence type="ECO:0000256" key="1">
    <source>
        <dbReference type="SAM" id="Coils"/>
    </source>
</evidence>
<feature type="transmembrane region" description="Helical" evidence="2">
    <location>
        <begin position="350"/>
        <end position="368"/>
    </location>
</feature>